<dbReference type="EMBL" id="JACGCM010002271">
    <property type="protein sequence ID" value="KAF6142264.1"/>
    <property type="molecule type" value="Genomic_DNA"/>
</dbReference>
<dbReference type="InterPro" id="IPR013935">
    <property type="entry name" value="Trs120_TRAPPC9"/>
</dbReference>
<proteinExistence type="predicted"/>
<sequence length="178" mass="19933">MKANNFCDRRELAKEVVELLMTAADGAKFLIDASDQLIFYVEIAHLFGTLGYQWKAAFFSGQVAQLYLQQEDCLSAKSLTNKEMGSSSADIGKVHLNLVVALFESQWSTQQMVVLRVILMSYVRGGDPLVAWSVAAVYCNLITLSSPLLDKMALQVHFQIQHRGFHQEHAVSILFYPS</sequence>
<dbReference type="Proteomes" id="UP000541444">
    <property type="component" value="Unassembled WGS sequence"/>
</dbReference>
<comment type="caution">
    <text evidence="1">The sequence shown here is derived from an EMBL/GenBank/DDBJ whole genome shotgun (WGS) entry which is preliminary data.</text>
</comment>
<reference evidence="1 2" key="1">
    <citation type="journal article" date="2020" name="IScience">
        <title>Genome Sequencing of the Endangered Kingdonia uniflora (Circaeasteraceae, Ranunculales) Reveals Potential Mechanisms of Evolutionary Specialization.</title>
        <authorList>
            <person name="Sun Y."/>
            <person name="Deng T."/>
            <person name="Zhang A."/>
            <person name="Moore M.J."/>
            <person name="Landis J.B."/>
            <person name="Lin N."/>
            <person name="Zhang H."/>
            <person name="Zhang X."/>
            <person name="Huang J."/>
            <person name="Zhang X."/>
            <person name="Sun H."/>
            <person name="Wang H."/>
        </authorList>
    </citation>
    <scope>NUCLEOTIDE SEQUENCE [LARGE SCALE GENOMIC DNA]</scope>
    <source>
        <strain evidence="1">TB1705</strain>
        <tissue evidence="1">Leaf</tissue>
    </source>
</reference>
<name>A0A7J7LIC8_9MAGN</name>
<dbReference type="AlphaFoldDB" id="A0A7J7LIC8"/>
<keyword evidence="2" id="KW-1185">Reference proteome</keyword>
<dbReference type="GO" id="GO:0005802">
    <property type="term" value="C:trans-Golgi network"/>
    <property type="evidence" value="ECO:0007669"/>
    <property type="project" value="TreeGrafter"/>
</dbReference>
<protein>
    <submittedName>
        <fullName evidence="1">Uncharacterized protein</fullName>
    </submittedName>
</protein>
<evidence type="ECO:0000313" key="1">
    <source>
        <dbReference type="EMBL" id="KAF6142264.1"/>
    </source>
</evidence>
<gene>
    <name evidence="1" type="ORF">GIB67_012113</name>
</gene>
<evidence type="ECO:0000313" key="2">
    <source>
        <dbReference type="Proteomes" id="UP000541444"/>
    </source>
</evidence>
<dbReference type="PANTHER" id="PTHR21512:SF5">
    <property type="entry name" value="TRAFFICKING PROTEIN PARTICLE COMPLEX SUBUNIT 9"/>
    <property type="match status" value="1"/>
</dbReference>
<dbReference type="PANTHER" id="PTHR21512">
    <property type="entry name" value="TRAFFICKING PROTEIN PARTICLE COMPLEX SUBUNIT 9"/>
    <property type="match status" value="1"/>
</dbReference>
<organism evidence="1 2">
    <name type="scientific">Kingdonia uniflora</name>
    <dbReference type="NCBI Taxonomy" id="39325"/>
    <lineage>
        <taxon>Eukaryota</taxon>
        <taxon>Viridiplantae</taxon>
        <taxon>Streptophyta</taxon>
        <taxon>Embryophyta</taxon>
        <taxon>Tracheophyta</taxon>
        <taxon>Spermatophyta</taxon>
        <taxon>Magnoliopsida</taxon>
        <taxon>Ranunculales</taxon>
        <taxon>Circaeasteraceae</taxon>
        <taxon>Kingdonia</taxon>
    </lineage>
</organism>
<dbReference type="OrthoDB" id="1900440at2759"/>
<accession>A0A7J7LIC8</accession>